<comment type="caution">
    <text evidence="10">The sequence shown here is derived from an EMBL/GenBank/DDBJ whole genome shotgun (WGS) entry which is preliminary data.</text>
</comment>
<keyword evidence="4 9" id="KW-0812">Transmembrane</keyword>
<keyword evidence="7 9" id="KW-0472">Membrane</keyword>
<comment type="pathway">
    <text evidence="9">Porphyrin-containing compound metabolism; heme O biosynthesis; heme O from protoheme: step 1/1.</text>
</comment>
<dbReference type="Proteomes" id="UP000242757">
    <property type="component" value="Unassembled WGS sequence"/>
</dbReference>
<dbReference type="PROSITE" id="PS00943">
    <property type="entry name" value="UBIA"/>
    <property type="match status" value="1"/>
</dbReference>
<comment type="similarity">
    <text evidence="9">Belongs to the UbiA prenyltransferase family. Protoheme IX farnesyltransferase subfamily.</text>
</comment>
<dbReference type="InterPro" id="IPR030470">
    <property type="entry name" value="UbiA_prenylTrfase_CS"/>
</dbReference>
<dbReference type="InterPro" id="IPR006369">
    <property type="entry name" value="Protohaem_IX_farnesylTrfase"/>
</dbReference>
<dbReference type="Pfam" id="PF01040">
    <property type="entry name" value="UbiA"/>
    <property type="match status" value="1"/>
</dbReference>
<comment type="subcellular location">
    <subcellularLocation>
        <location evidence="1 9">Cell membrane</location>
        <topology evidence="1 9">Multi-pass membrane protein</topology>
    </subcellularLocation>
</comment>
<proteinExistence type="inferred from homology"/>
<evidence type="ECO:0000256" key="8">
    <source>
        <dbReference type="ARBA" id="ARBA00047690"/>
    </source>
</evidence>
<dbReference type="InterPro" id="IPR000537">
    <property type="entry name" value="UbiA_prenyltransferase"/>
</dbReference>
<evidence type="ECO:0000256" key="4">
    <source>
        <dbReference type="ARBA" id="ARBA00022692"/>
    </source>
</evidence>
<dbReference type="Gene3D" id="1.10.357.140">
    <property type="entry name" value="UbiA prenyltransferase"/>
    <property type="match status" value="1"/>
</dbReference>
<feature type="transmembrane region" description="Helical" evidence="9">
    <location>
        <begin position="230"/>
        <end position="248"/>
    </location>
</feature>
<keyword evidence="11" id="KW-1185">Reference proteome</keyword>
<feature type="transmembrane region" description="Helical" evidence="9">
    <location>
        <begin position="106"/>
        <end position="126"/>
    </location>
</feature>
<evidence type="ECO:0000256" key="1">
    <source>
        <dbReference type="ARBA" id="ARBA00004651"/>
    </source>
</evidence>
<dbReference type="FunFam" id="1.10.357.140:FF:000001">
    <property type="entry name" value="Protoheme IX farnesyltransferase"/>
    <property type="match status" value="1"/>
</dbReference>
<gene>
    <name evidence="9" type="primary">cyoE</name>
    <name evidence="10" type="ORF">B6S08_12655</name>
</gene>
<dbReference type="HAMAP" id="MF_00154">
    <property type="entry name" value="CyoE_CtaB"/>
    <property type="match status" value="1"/>
</dbReference>
<reference evidence="10 11" key="1">
    <citation type="submission" date="2017-08" db="EMBL/GenBank/DDBJ databases">
        <title>A Genome Sequence of Oceanimonas doudoroffii ATCC 27123T.</title>
        <authorList>
            <person name="Brennan M.A."/>
            <person name="Maclea K.S."/>
            <person name="Mcclelland W.D."/>
            <person name="Trachtenberg A.M."/>
        </authorList>
    </citation>
    <scope>NUCLEOTIDE SEQUENCE [LARGE SCALE GENOMIC DNA]</scope>
    <source>
        <strain evidence="10 11">ATCC 27123</strain>
    </source>
</reference>
<dbReference type="PANTHER" id="PTHR43448">
    <property type="entry name" value="PROTOHEME IX FARNESYLTRANSFERASE, MITOCHONDRIAL"/>
    <property type="match status" value="1"/>
</dbReference>
<evidence type="ECO:0000313" key="10">
    <source>
        <dbReference type="EMBL" id="OXY81337.1"/>
    </source>
</evidence>
<evidence type="ECO:0000256" key="5">
    <source>
        <dbReference type="ARBA" id="ARBA00022989"/>
    </source>
</evidence>
<evidence type="ECO:0000256" key="2">
    <source>
        <dbReference type="ARBA" id="ARBA00022475"/>
    </source>
</evidence>
<feature type="transmembrane region" description="Helical" evidence="9">
    <location>
        <begin position="260"/>
        <end position="281"/>
    </location>
</feature>
<comment type="function">
    <text evidence="9">Converts heme B (protoheme IX) to heme O by substitution of the vinyl group on carbon 2 of heme B porphyrin ring with a hydroxyethyl farnesyl side group.</text>
</comment>
<dbReference type="GO" id="GO:0005886">
    <property type="term" value="C:plasma membrane"/>
    <property type="evidence" value="ECO:0007669"/>
    <property type="project" value="UniProtKB-SubCell"/>
</dbReference>
<evidence type="ECO:0000256" key="3">
    <source>
        <dbReference type="ARBA" id="ARBA00022679"/>
    </source>
</evidence>
<dbReference type="NCBIfam" id="TIGR01473">
    <property type="entry name" value="cyoE_ctaB"/>
    <property type="match status" value="1"/>
</dbReference>
<dbReference type="AlphaFoldDB" id="A0A233RD63"/>
<feature type="transmembrane region" description="Helical" evidence="9">
    <location>
        <begin position="12"/>
        <end position="31"/>
    </location>
</feature>
<feature type="transmembrane region" description="Helical" evidence="9">
    <location>
        <begin position="208"/>
        <end position="224"/>
    </location>
</feature>
<keyword evidence="2 9" id="KW-1003">Cell membrane</keyword>
<keyword evidence="6 9" id="KW-0350">Heme biosynthesis</keyword>
<dbReference type="NCBIfam" id="NF003348">
    <property type="entry name" value="PRK04375.1-1"/>
    <property type="match status" value="1"/>
</dbReference>
<sequence length="295" mass="32016">MIRPYLKVTKPGIIMGNLISVAGGFFMAARGDIDWSLMWATVFGLSLVVASGCAVNNCIDRDIDARMRRTRNRVTVTGELPARTALIYGLVLGVAGFGLLGWFTNAVATGFAAFGYVVYVGFYSLWLKRTSVYGTLVGSLSGAVPPVVGYCAVSGQFDAGAAILLLMFSLWQMPHSYAIAIFRYEDYAAANIPVLPVAEGVAKAKRQIVLYIALFCLVTVLLPLSGYTGLTFMTVACATSLWWLVMAFNGYRRGAEELGWARRVFVLSIVTITAISITMAFDFRTAPEAWLAMSL</sequence>
<feature type="transmembrane region" description="Helical" evidence="9">
    <location>
        <begin position="37"/>
        <end position="59"/>
    </location>
</feature>
<dbReference type="EC" id="2.5.1.141" evidence="9"/>
<dbReference type="PANTHER" id="PTHR43448:SF2">
    <property type="entry name" value="PROTOHEME IX FARNESYLTRANSFERASE, MITOCHONDRIAL"/>
    <property type="match status" value="1"/>
</dbReference>
<feature type="transmembrane region" description="Helical" evidence="9">
    <location>
        <begin position="80"/>
        <end position="100"/>
    </location>
</feature>
<comment type="catalytic activity">
    <reaction evidence="8 9">
        <text>heme b + (2E,6E)-farnesyl diphosphate + H2O = Fe(II)-heme o + diphosphate</text>
        <dbReference type="Rhea" id="RHEA:28070"/>
        <dbReference type="ChEBI" id="CHEBI:15377"/>
        <dbReference type="ChEBI" id="CHEBI:33019"/>
        <dbReference type="ChEBI" id="CHEBI:60344"/>
        <dbReference type="ChEBI" id="CHEBI:60530"/>
        <dbReference type="ChEBI" id="CHEBI:175763"/>
        <dbReference type="EC" id="2.5.1.141"/>
    </reaction>
</comment>
<dbReference type="OrthoDB" id="9814417at2"/>
<evidence type="ECO:0000256" key="6">
    <source>
        <dbReference type="ARBA" id="ARBA00023133"/>
    </source>
</evidence>
<dbReference type="RefSeq" id="WP_094201173.1">
    <property type="nucleotide sequence ID" value="NZ_NBIM01000004.1"/>
</dbReference>
<dbReference type="UniPathway" id="UPA00834">
    <property type="reaction ID" value="UER00712"/>
</dbReference>
<evidence type="ECO:0000256" key="9">
    <source>
        <dbReference type="HAMAP-Rule" id="MF_00154"/>
    </source>
</evidence>
<keyword evidence="5 9" id="KW-1133">Transmembrane helix</keyword>
<protein>
    <recommendedName>
        <fullName evidence="9">Protoheme IX farnesyltransferase</fullName>
        <ecNumber evidence="9">2.5.1.141</ecNumber>
    </recommendedName>
    <alternativeName>
        <fullName evidence="9">Heme B farnesyltransferase</fullName>
    </alternativeName>
    <alternativeName>
        <fullName evidence="9">Heme O synthase</fullName>
    </alternativeName>
</protein>
<dbReference type="GO" id="GO:0008495">
    <property type="term" value="F:protoheme IX farnesyltransferase activity"/>
    <property type="evidence" value="ECO:0007669"/>
    <property type="project" value="UniProtKB-UniRule"/>
</dbReference>
<evidence type="ECO:0000256" key="7">
    <source>
        <dbReference type="ARBA" id="ARBA00023136"/>
    </source>
</evidence>
<evidence type="ECO:0000313" key="11">
    <source>
        <dbReference type="Proteomes" id="UP000242757"/>
    </source>
</evidence>
<dbReference type="GO" id="GO:0048034">
    <property type="term" value="P:heme O biosynthetic process"/>
    <property type="evidence" value="ECO:0007669"/>
    <property type="project" value="UniProtKB-UniRule"/>
</dbReference>
<name>A0A233RD63_9GAMM</name>
<dbReference type="EMBL" id="NBIM01000004">
    <property type="protein sequence ID" value="OXY81337.1"/>
    <property type="molecule type" value="Genomic_DNA"/>
</dbReference>
<keyword evidence="3 9" id="KW-0808">Transferase</keyword>
<accession>A0A233RD63</accession>
<dbReference type="InterPro" id="IPR044878">
    <property type="entry name" value="UbiA_sf"/>
</dbReference>
<comment type="miscellaneous">
    <text evidence="9">Carbon 2 of the heme B porphyrin ring is defined according to the Fischer nomenclature.</text>
</comment>
<organism evidence="10 11">
    <name type="scientific">Oceanimonas doudoroffii</name>
    <dbReference type="NCBI Taxonomy" id="84158"/>
    <lineage>
        <taxon>Bacteria</taxon>
        <taxon>Pseudomonadati</taxon>
        <taxon>Pseudomonadota</taxon>
        <taxon>Gammaproteobacteria</taxon>
        <taxon>Aeromonadales</taxon>
        <taxon>Aeromonadaceae</taxon>
        <taxon>Oceanimonas</taxon>
    </lineage>
</organism>
<dbReference type="CDD" id="cd13957">
    <property type="entry name" value="PT_UbiA_Cox10"/>
    <property type="match status" value="1"/>
</dbReference>